<reference evidence="2" key="3">
    <citation type="submission" date="2017-01" db="EMBL/GenBank/DDBJ databases">
        <authorList>
            <person name="Mah S.A."/>
            <person name="Swanson W.J."/>
            <person name="Moy G.W."/>
            <person name="Vacquier V.D."/>
        </authorList>
    </citation>
    <scope>NUCLEOTIDE SEQUENCE [LARGE SCALE GENOMIC DNA]</scope>
    <source>
        <strain evidence="2">65</strain>
    </source>
</reference>
<evidence type="ECO:0000313" key="3">
    <source>
        <dbReference type="Proteomes" id="UP000189513"/>
    </source>
</evidence>
<dbReference type="EMBL" id="LK052891">
    <property type="protein sequence ID" value="CDR41072.1"/>
    <property type="molecule type" value="Genomic_DNA"/>
</dbReference>
<dbReference type="VEuPathDB" id="FungiDB:BON22_1217"/>
<evidence type="ECO:0000313" key="2">
    <source>
        <dbReference type="EMBL" id="ONH68839.1"/>
    </source>
</evidence>
<name>A0A061B0D3_CYBFA</name>
<accession>A0A061B0D3</accession>
<organism evidence="1">
    <name type="scientific">Cyberlindnera fabianii</name>
    <name type="common">Yeast</name>
    <name type="synonym">Hansenula fabianii</name>
    <dbReference type="NCBI Taxonomy" id="36022"/>
    <lineage>
        <taxon>Eukaryota</taxon>
        <taxon>Fungi</taxon>
        <taxon>Dikarya</taxon>
        <taxon>Ascomycota</taxon>
        <taxon>Saccharomycotina</taxon>
        <taxon>Saccharomycetes</taxon>
        <taxon>Phaffomycetales</taxon>
        <taxon>Phaffomycetaceae</taxon>
        <taxon>Cyberlindnera</taxon>
    </lineage>
</organism>
<protein>
    <submittedName>
        <fullName evidence="1">CYFA0S06e01068g1_1</fullName>
    </submittedName>
</protein>
<reference evidence="3" key="2">
    <citation type="journal article" date="2017" name="Genome Announc.">
        <title>Genome sequences of Cyberlindnera fabianii 65, Pichia kudriavzevii 129, and Saccharomyces cerevisiae 131 isolated from fermented masau fruits in Zimbabwe.</title>
        <authorList>
            <person name="van Rijswijck I.M.H."/>
            <person name="Derks M.F.L."/>
            <person name="Abee T."/>
            <person name="de Ridder D."/>
            <person name="Smid E.J."/>
        </authorList>
    </citation>
    <scope>NUCLEOTIDE SEQUENCE [LARGE SCALE GENOMIC DNA]</scope>
    <source>
        <strain evidence="3">65</strain>
    </source>
</reference>
<dbReference type="Proteomes" id="UP000189513">
    <property type="component" value="Unassembled WGS sequence"/>
</dbReference>
<evidence type="ECO:0000313" key="1">
    <source>
        <dbReference type="EMBL" id="CDR41072.1"/>
    </source>
</evidence>
<dbReference type="AlphaFoldDB" id="A0A061B0D3"/>
<gene>
    <name evidence="2" type="ORF">BON22_1217</name>
    <name evidence="1" type="ORF">CYFA0S_06e01068g</name>
</gene>
<dbReference type="EMBL" id="MPUK01000002">
    <property type="protein sequence ID" value="ONH68839.1"/>
    <property type="molecule type" value="Genomic_DNA"/>
</dbReference>
<reference evidence="1" key="1">
    <citation type="journal article" date="2014" name="Genome Announc.">
        <title>Genome sequence of the yeast Cyberlindnera fabianii (Hansenula fabianii).</title>
        <authorList>
            <person name="Freel K.C."/>
            <person name="Sarilar V."/>
            <person name="Neuveglise C."/>
            <person name="Devillers H."/>
            <person name="Friedrich A."/>
            <person name="Schacherer J."/>
        </authorList>
    </citation>
    <scope>NUCLEOTIDE SEQUENCE</scope>
    <source>
        <strain evidence="1">YJS4271</strain>
    </source>
</reference>
<proteinExistence type="predicted"/>
<keyword evidence="3" id="KW-1185">Reference proteome</keyword>
<dbReference type="OrthoDB" id="3980057at2759"/>
<sequence>MAFPVIAFQLYNLNDFDVKLFSDYQENNLYIARFAFEEHYPSTTDEDEGSSQRPDKLHLVNIGENKETLKQFPFNAMYKNELVNVKVGKSALTRSSFLLNQEYNYLLVLYFDTPETASKFEEYLTKLELPVETAETFDEYYTKKLDEIDATIFKESRGEKRLQRKLYRGMSTREVKFLSRYVKIIEEDAGLHDIYMKIIHEFDDEFLHSQNDKFEFDSTTQKPLI</sequence>